<dbReference type="RefSeq" id="WP_307411916.1">
    <property type="nucleotide sequence ID" value="NZ_JAUSTW010000008.1"/>
</dbReference>
<feature type="transmembrane region" description="Helical" evidence="1">
    <location>
        <begin position="12"/>
        <end position="35"/>
    </location>
</feature>
<sequence length="85" mass="9810">MLNKAMIEPVHIYILLILSIGFMVHVLLHPLLLAASGRDSWICAIGTLIPLLLWTVLVYMVYKRIENKNVFSLMFQLHPFLSYVL</sequence>
<reference evidence="2 3" key="1">
    <citation type="submission" date="2023-07" db="EMBL/GenBank/DDBJ databases">
        <title>Genomic Encyclopedia of Type Strains, Phase IV (KMG-IV): sequencing the most valuable type-strain genomes for metagenomic binning, comparative biology and taxonomic classification.</title>
        <authorList>
            <person name="Goeker M."/>
        </authorList>
    </citation>
    <scope>NUCLEOTIDE SEQUENCE [LARGE SCALE GENOMIC DNA]</scope>
    <source>
        <strain evidence="2 3">DSM 27594</strain>
    </source>
</reference>
<feature type="transmembrane region" description="Helical" evidence="1">
    <location>
        <begin position="41"/>
        <end position="62"/>
    </location>
</feature>
<keyword evidence="3" id="KW-1185">Reference proteome</keyword>
<keyword evidence="1" id="KW-0812">Transmembrane</keyword>
<protein>
    <submittedName>
        <fullName evidence="2">Uncharacterized protein</fullName>
    </submittedName>
</protein>
<proteinExistence type="predicted"/>
<evidence type="ECO:0000313" key="2">
    <source>
        <dbReference type="EMBL" id="MDQ0201048.1"/>
    </source>
</evidence>
<dbReference type="Proteomes" id="UP001224122">
    <property type="component" value="Unassembled WGS sequence"/>
</dbReference>
<keyword evidence="1" id="KW-0472">Membrane</keyword>
<evidence type="ECO:0000313" key="3">
    <source>
        <dbReference type="Proteomes" id="UP001224122"/>
    </source>
</evidence>
<accession>A0ABT9XZQ2</accession>
<dbReference type="EMBL" id="JAUSTW010000008">
    <property type="protein sequence ID" value="MDQ0201048.1"/>
    <property type="molecule type" value="Genomic_DNA"/>
</dbReference>
<comment type="caution">
    <text evidence="2">The sequence shown here is derived from an EMBL/GenBank/DDBJ whole genome shotgun (WGS) entry which is preliminary data.</text>
</comment>
<keyword evidence="1" id="KW-1133">Transmembrane helix</keyword>
<gene>
    <name evidence="2" type="ORF">J2S10_004254</name>
</gene>
<evidence type="ECO:0000256" key="1">
    <source>
        <dbReference type="SAM" id="Phobius"/>
    </source>
</evidence>
<organism evidence="2 3">
    <name type="scientific">Neobacillus ginsengisoli</name>
    <dbReference type="NCBI Taxonomy" id="904295"/>
    <lineage>
        <taxon>Bacteria</taxon>
        <taxon>Bacillati</taxon>
        <taxon>Bacillota</taxon>
        <taxon>Bacilli</taxon>
        <taxon>Bacillales</taxon>
        <taxon>Bacillaceae</taxon>
        <taxon>Neobacillus</taxon>
    </lineage>
</organism>
<name>A0ABT9XZQ2_9BACI</name>